<evidence type="ECO:0000313" key="3">
    <source>
        <dbReference type="EMBL" id="XBH05999.1"/>
    </source>
</evidence>
<evidence type="ECO:0000256" key="1">
    <source>
        <dbReference type="SAM" id="MobiDB-lite"/>
    </source>
</evidence>
<feature type="chain" id="PRO_5043493018" evidence="2">
    <location>
        <begin position="23"/>
        <end position="372"/>
    </location>
</feature>
<organism evidence="3">
    <name type="scientific">Singulisphaera sp. Ch08</name>
    <dbReference type="NCBI Taxonomy" id="3120278"/>
    <lineage>
        <taxon>Bacteria</taxon>
        <taxon>Pseudomonadati</taxon>
        <taxon>Planctomycetota</taxon>
        <taxon>Planctomycetia</taxon>
        <taxon>Isosphaerales</taxon>
        <taxon>Isosphaeraceae</taxon>
        <taxon>Singulisphaera</taxon>
    </lineage>
</organism>
<dbReference type="RefSeq" id="WP_406698850.1">
    <property type="nucleotide sequence ID" value="NZ_CP155447.1"/>
</dbReference>
<feature type="region of interest" description="Disordered" evidence="1">
    <location>
        <begin position="338"/>
        <end position="372"/>
    </location>
</feature>
<dbReference type="AlphaFoldDB" id="A0AAU7CL22"/>
<feature type="compositionally biased region" description="Basic and acidic residues" evidence="1">
    <location>
        <begin position="361"/>
        <end position="372"/>
    </location>
</feature>
<feature type="region of interest" description="Disordered" evidence="1">
    <location>
        <begin position="77"/>
        <end position="110"/>
    </location>
</feature>
<protein>
    <submittedName>
        <fullName evidence="3">Uncharacterized protein</fullName>
    </submittedName>
</protein>
<sequence length="372" mass="38957">MRRTRAIAILGLVLGLSGCAGTHQHQHFPATGGIPPRPTSLVRPGCACHVSVPSRSLPFVAQSTNLVPTVAARPMAPAVSTASRTAPPHPQSQLPSSTTPPPPSSRPVAVPAPGGVVRYFPLFEGDVARSVWDTVSPDLLGVRTSMTPATAPATDEDAPGMLSPDVSTLSFSSPPLGDLPKGNAPQPALQGPPVTSTNIREGRGNVVPVSAVVTTLPTALTGQLPPPGALDIPLAGPDLAVGDATAPPAKTLVLEHPDDLVLAGRPRWQPQTQVSRVEDQDRPSTWVSELAFRRPAKPAVRDAQLVPMARTEAQSTPARRTTVVSRFLRRVRVAGQAFIDPDSVRRESGDLSQGGQGVERASTHRLGEPSQR</sequence>
<proteinExistence type="predicted"/>
<accession>A0AAU7CL22</accession>
<dbReference type="PROSITE" id="PS51257">
    <property type="entry name" value="PROKAR_LIPOPROTEIN"/>
    <property type="match status" value="1"/>
</dbReference>
<keyword evidence="2" id="KW-0732">Signal</keyword>
<gene>
    <name evidence="3" type="ORF">V5E97_08190</name>
</gene>
<dbReference type="EMBL" id="CP155447">
    <property type="protein sequence ID" value="XBH05999.1"/>
    <property type="molecule type" value="Genomic_DNA"/>
</dbReference>
<reference evidence="3" key="1">
    <citation type="submission" date="2024-05" db="EMBL/GenBank/DDBJ databases">
        <title>Planctomycetes of the genus Singulisphaera possess chitinolytic capabilities.</title>
        <authorList>
            <person name="Ivanova A."/>
        </authorList>
    </citation>
    <scope>NUCLEOTIDE SEQUENCE</scope>
    <source>
        <strain evidence="3">Ch08T</strain>
    </source>
</reference>
<feature type="signal peptide" evidence="2">
    <location>
        <begin position="1"/>
        <end position="22"/>
    </location>
</feature>
<feature type="region of interest" description="Disordered" evidence="1">
    <location>
        <begin position="148"/>
        <end position="201"/>
    </location>
</feature>
<name>A0AAU7CL22_9BACT</name>
<evidence type="ECO:0000256" key="2">
    <source>
        <dbReference type="SAM" id="SignalP"/>
    </source>
</evidence>